<sequence>MFEEPLMEIKEILKEVFSLNNSIMNIS</sequence>
<evidence type="ECO:0000313" key="1">
    <source>
        <dbReference type="EMBL" id="MBA0600578.1"/>
    </source>
</evidence>
<accession>A0A7J8QGF8</accession>
<gene>
    <name evidence="1" type="ORF">Gorai_006761</name>
</gene>
<organism evidence="1 2">
    <name type="scientific">Gossypium raimondii</name>
    <name type="common">Peruvian cotton</name>
    <name type="synonym">Gossypium klotzschianum subsp. raimondii</name>
    <dbReference type="NCBI Taxonomy" id="29730"/>
    <lineage>
        <taxon>Eukaryota</taxon>
        <taxon>Viridiplantae</taxon>
        <taxon>Streptophyta</taxon>
        <taxon>Embryophyta</taxon>
        <taxon>Tracheophyta</taxon>
        <taxon>Spermatophyta</taxon>
        <taxon>Magnoliopsida</taxon>
        <taxon>eudicotyledons</taxon>
        <taxon>Gunneridae</taxon>
        <taxon>Pentapetalae</taxon>
        <taxon>rosids</taxon>
        <taxon>malvids</taxon>
        <taxon>Malvales</taxon>
        <taxon>Malvaceae</taxon>
        <taxon>Malvoideae</taxon>
        <taxon>Gossypium</taxon>
    </lineage>
</organism>
<name>A0A7J8QGF8_GOSRA</name>
<protein>
    <submittedName>
        <fullName evidence="1">Uncharacterized protein</fullName>
    </submittedName>
</protein>
<proteinExistence type="predicted"/>
<evidence type="ECO:0000313" key="2">
    <source>
        <dbReference type="Proteomes" id="UP000593578"/>
    </source>
</evidence>
<reference evidence="1 2" key="1">
    <citation type="journal article" date="2019" name="Genome Biol. Evol.">
        <title>Insights into the evolution of the New World diploid cottons (Gossypium, subgenus Houzingenia) based on genome sequencing.</title>
        <authorList>
            <person name="Grover C.E."/>
            <person name="Arick M.A. 2nd"/>
            <person name="Thrash A."/>
            <person name="Conover J.L."/>
            <person name="Sanders W.S."/>
            <person name="Peterson D.G."/>
            <person name="Frelichowski J.E."/>
            <person name="Scheffler J.A."/>
            <person name="Scheffler B.E."/>
            <person name="Wendel J.F."/>
        </authorList>
    </citation>
    <scope>NUCLEOTIDE SEQUENCE [LARGE SCALE GENOMIC DNA]</scope>
    <source>
        <strain evidence="1">8</strain>
        <tissue evidence="1">Leaf</tissue>
    </source>
</reference>
<dbReference type="EMBL" id="JABEZZ010000011">
    <property type="protein sequence ID" value="MBA0600578.1"/>
    <property type="molecule type" value="Genomic_DNA"/>
</dbReference>
<dbReference type="AlphaFoldDB" id="A0A7J8QGF8"/>
<comment type="caution">
    <text evidence="1">The sequence shown here is derived from an EMBL/GenBank/DDBJ whole genome shotgun (WGS) entry which is preliminary data.</text>
</comment>
<dbReference type="Proteomes" id="UP000593578">
    <property type="component" value="Unassembled WGS sequence"/>
</dbReference>
<feature type="non-terminal residue" evidence="1">
    <location>
        <position position="27"/>
    </location>
</feature>